<protein>
    <submittedName>
        <fullName evidence="1">Uncharacterized protein</fullName>
    </submittedName>
</protein>
<accession>A0ABS4ERW4</accession>
<proteinExistence type="predicted"/>
<reference evidence="1 2" key="1">
    <citation type="submission" date="2021-03" db="EMBL/GenBank/DDBJ databases">
        <title>Genomic Encyclopedia of Type Strains, Phase IV (KMG-IV): sequencing the most valuable type-strain genomes for metagenomic binning, comparative biology and taxonomic classification.</title>
        <authorList>
            <person name="Goeker M."/>
        </authorList>
    </citation>
    <scope>NUCLEOTIDE SEQUENCE [LARGE SCALE GENOMIC DNA]</scope>
    <source>
        <strain evidence="1 2">DSM 26427</strain>
    </source>
</reference>
<dbReference type="Proteomes" id="UP000823786">
    <property type="component" value="Unassembled WGS sequence"/>
</dbReference>
<evidence type="ECO:0000313" key="1">
    <source>
        <dbReference type="EMBL" id="MBP1860677.1"/>
    </source>
</evidence>
<dbReference type="EMBL" id="JAGGJV010000008">
    <property type="protein sequence ID" value="MBP1860677.1"/>
    <property type="molecule type" value="Genomic_DNA"/>
</dbReference>
<sequence length="169" mass="18603">MFIKPDRLARIETEGTTLAIKFAQLGGRRYPAVLKCLGVQIDRLGNIRGDHLAVSIDIAEGDHRAGVASLDRLFVIADRLGWIEADLVPFQIKRRQRRGCPRAAIGNDVFIEGDGFWNIARDKDTLGIEIRQAKLRVGVSCLNALLVKSKRLAGIEADGLPLAIEIPKP</sequence>
<evidence type="ECO:0000313" key="2">
    <source>
        <dbReference type="Proteomes" id="UP000823786"/>
    </source>
</evidence>
<organism evidence="1 2">
    <name type="scientific">Rhizobium herbae</name>
    <dbReference type="NCBI Taxonomy" id="508661"/>
    <lineage>
        <taxon>Bacteria</taxon>
        <taxon>Pseudomonadati</taxon>
        <taxon>Pseudomonadota</taxon>
        <taxon>Alphaproteobacteria</taxon>
        <taxon>Hyphomicrobiales</taxon>
        <taxon>Rhizobiaceae</taxon>
        <taxon>Rhizobium/Agrobacterium group</taxon>
        <taxon>Rhizobium</taxon>
    </lineage>
</organism>
<keyword evidence="2" id="KW-1185">Reference proteome</keyword>
<name>A0ABS4ERW4_9HYPH</name>
<comment type="caution">
    <text evidence="1">The sequence shown here is derived from an EMBL/GenBank/DDBJ whole genome shotgun (WGS) entry which is preliminary data.</text>
</comment>
<gene>
    <name evidence="1" type="ORF">J2Z75_004198</name>
</gene>